<dbReference type="SUPFAM" id="SSF48726">
    <property type="entry name" value="Immunoglobulin"/>
    <property type="match status" value="3"/>
</dbReference>
<dbReference type="OMA" id="FESTAMM"/>
<dbReference type="GO" id="GO:0005737">
    <property type="term" value="C:cytoplasm"/>
    <property type="evidence" value="ECO:0007669"/>
    <property type="project" value="UniProtKB-SubCell"/>
</dbReference>
<dbReference type="GeneID" id="20215576"/>
<feature type="domain" description="Ig-like" evidence="4">
    <location>
        <begin position="212"/>
        <end position="305"/>
    </location>
</feature>
<dbReference type="RefSeq" id="XP_009016777.1">
    <property type="nucleotide sequence ID" value="XM_009018529.1"/>
</dbReference>
<evidence type="ECO:0000256" key="1">
    <source>
        <dbReference type="ARBA" id="ARBA00004496"/>
    </source>
</evidence>
<dbReference type="PANTHER" id="PTHR47633">
    <property type="entry name" value="IMMUNOGLOBULIN"/>
    <property type="match status" value="1"/>
</dbReference>
<dbReference type="Gene3D" id="2.60.40.10">
    <property type="entry name" value="Immunoglobulins"/>
    <property type="match status" value="3"/>
</dbReference>
<dbReference type="STRING" id="6412.T1G3C8"/>
<dbReference type="KEGG" id="hro:HELRODRAFT_78542"/>
<dbReference type="InterPro" id="IPR007110">
    <property type="entry name" value="Ig-like_dom"/>
</dbReference>
<evidence type="ECO:0000313" key="7">
    <source>
        <dbReference type="Proteomes" id="UP000015101"/>
    </source>
</evidence>
<dbReference type="AlphaFoldDB" id="T1G3C8"/>
<gene>
    <name evidence="6" type="primary">20215576</name>
    <name evidence="5" type="ORF">HELRODRAFT_78542</name>
</gene>
<reference evidence="5 7" key="2">
    <citation type="journal article" date="2013" name="Nature">
        <title>Insights into bilaterian evolution from three spiralian genomes.</title>
        <authorList>
            <person name="Simakov O."/>
            <person name="Marletaz F."/>
            <person name="Cho S.J."/>
            <person name="Edsinger-Gonzales E."/>
            <person name="Havlak P."/>
            <person name="Hellsten U."/>
            <person name="Kuo D.H."/>
            <person name="Larsson T."/>
            <person name="Lv J."/>
            <person name="Arendt D."/>
            <person name="Savage R."/>
            <person name="Osoegawa K."/>
            <person name="de Jong P."/>
            <person name="Grimwood J."/>
            <person name="Chapman J.A."/>
            <person name="Shapiro H."/>
            <person name="Aerts A."/>
            <person name="Otillar R.P."/>
            <person name="Terry A.Y."/>
            <person name="Boore J.L."/>
            <person name="Grigoriev I.V."/>
            <person name="Lindberg D.R."/>
            <person name="Seaver E.C."/>
            <person name="Weisblat D.A."/>
            <person name="Putnam N.H."/>
            <person name="Rokhsar D.S."/>
        </authorList>
    </citation>
    <scope>NUCLEOTIDE SEQUENCE</scope>
</reference>
<dbReference type="InterPro" id="IPR013098">
    <property type="entry name" value="Ig_I-set"/>
</dbReference>
<evidence type="ECO:0000256" key="2">
    <source>
        <dbReference type="ARBA" id="ARBA00022490"/>
    </source>
</evidence>
<sequence>MTPPQFLKPIYEIDVIKGGQALFEVFLTGSPTPDVIWFHEGQQIFHGPDFQILQNSDKYWLIIKEVQFEDAGVFTCRATNPAGVAECSAKLNAVKRTSGQPPRFIQPIQPCIVRPGESCQFLARVSGVPQPEIVWLKDKLDLPLTYRHVASFDSATGSCVLKIIDVRPEDVGVYSCRASNLAGKATCTANVVVAMETQRQEVKIAVVETGTPPIFLWQLQSQKVMDGDEVRFTCKVKANPMPDVTWYHNGKLVLDNPDFRTSYNRDTGDVILFIIEVFPQDTGIYECVAVNKFGSATTRAQLIVEG</sequence>
<dbReference type="HOGENOM" id="CLU_051918_1_0_1"/>
<dbReference type="SMART" id="SM00409">
    <property type="entry name" value="IG"/>
    <property type="match status" value="3"/>
</dbReference>
<dbReference type="EMBL" id="AMQM01003944">
    <property type="status" value="NOT_ANNOTATED_CDS"/>
    <property type="molecule type" value="Genomic_DNA"/>
</dbReference>
<dbReference type="CTD" id="20215576"/>
<accession>T1G3C8</accession>
<dbReference type="InParanoid" id="T1G3C8"/>
<dbReference type="SMART" id="SM00408">
    <property type="entry name" value="IGc2"/>
    <property type="match status" value="3"/>
</dbReference>
<feature type="domain" description="Ig-like" evidence="4">
    <location>
        <begin position="102"/>
        <end position="194"/>
    </location>
</feature>
<name>T1G3C8_HELRO</name>
<evidence type="ECO:0000259" key="4">
    <source>
        <dbReference type="PROSITE" id="PS50835"/>
    </source>
</evidence>
<reference evidence="7" key="1">
    <citation type="submission" date="2012-12" db="EMBL/GenBank/DDBJ databases">
        <authorList>
            <person name="Hellsten U."/>
            <person name="Grimwood J."/>
            <person name="Chapman J.A."/>
            <person name="Shapiro H."/>
            <person name="Aerts A."/>
            <person name="Otillar R.P."/>
            <person name="Terry A.Y."/>
            <person name="Boore J.L."/>
            <person name="Simakov O."/>
            <person name="Marletaz F."/>
            <person name="Cho S.-J."/>
            <person name="Edsinger-Gonzales E."/>
            <person name="Havlak P."/>
            <person name="Kuo D.-H."/>
            <person name="Larsson T."/>
            <person name="Lv J."/>
            <person name="Arendt D."/>
            <person name="Savage R."/>
            <person name="Osoegawa K."/>
            <person name="de Jong P."/>
            <person name="Lindberg D.R."/>
            <person name="Seaver E.C."/>
            <person name="Weisblat D.A."/>
            <person name="Putnam N.H."/>
            <person name="Grigoriev I.V."/>
            <person name="Rokhsar D.S."/>
        </authorList>
    </citation>
    <scope>NUCLEOTIDE SEQUENCE</scope>
</reference>
<dbReference type="InterPro" id="IPR036179">
    <property type="entry name" value="Ig-like_dom_sf"/>
</dbReference>
<evidence type="ECO:0000256" key="3">
    <source>
        <dbReference type="ARBA" id="ARBA00023319"/>
    </source>
</evidence>
<comment type="subcellular location">
    <subcellularLocation>
        <location evidence="1">Cytoplasm</location>
    </subcellularLocation>
</comment>
<feature type="domain" description="Ig-like" evidence="4">
    <location>
        <begin position="4"/>
        <end position="92"/>
    </location>
</feature>
<dbReference type="Proteomes" id="UP000015101">
    <property type="component" value="Unassembled WGS sequence"/>
</dbReference>
<dbReference type="FunFam" id="2.60.40.10:FF:000425">
    <property type="entry name" value="Myosin light chain kinase"/>
    <property type="match status" value="3"/>
</dbReference>
<proteinExistence type="predicted"/>
<dbReference type="OrthoDB" id="504170at2759"/>
<protein>
    <recommendedName>
        <fullName evidence="4">Ig-like domain-containing protein</fullName>
    </recommendedName>
</protein>
<dbReference type="EMBL" id="KB096411">
    <property type="protein sequence ID" value="ESO04844.1"/>
    <property type="molecule type" value="Genomic_DNA"/>
</dbReference>
<reference evidence="6" key="3">
    <citation type="submission" date="2015-06" db="UniProtKB">
        <authorList>
            <consortium name="EnsemblMetazoa"/>
        </authorList>
    </citation>
    <scope>IDENTIFICATION</scope>
</reference>
<dbReference type="EnsemblMetazoa" id="HelroT78542">
    <property type="protein sequence ID" value="HelroP78542"/>
    <property type="gene ID" value="HelroG78542"/>
</dbReference>
<evidence type="ECO:0000313" key="6">
    <source>
        <dbReference type="EnsemblMetazoa" id="HelroP78542"/>
    </source>
</evidence>
<dbReference type="InterPro" id="IPR013783">
    <property type="entry name" value="Ig-like_fold"/>
</dbReference>
<dbReference type="Pfam" id="PF07679">
    <property type="entry name" value="I-set"/>
    <property type="match status" value="3"/>
</dbReference>
<dbReference type="eggNOG" id="KOG0613">
    <property type="taxonomic scope" value="Eukaryota"/>
</dbReference>
<keyword evidence="3" id="KW-0393">Immunoglobulin domain</keyword>
<dbReference type="InterPro" id="IPR003599">
    <property type="entry name" value="Ig_sub"/>
</dbReference>
<keyword evidence="7" id="KW-1185">Reference proteome</keyword>
<dbReference type="InterPro" id="IPR003598">
    <property type="entry name" value="Ig_sub2"/>
</dbReference>
<dbReference type="PROSITE" id="PS50835">
    <property type="entry name" value="IG_LIKE"/>
    <property type="match status" value="3"/>
</dbReference>
<organism evidence="6 7">
    <name type="scientific">Helobdella robusta</name>
    <name type="common">Californian leech</name>
    <dbReference type="NCBI Taxonomy" id="6412"/>
    <lineage>
        <taxon>Eukaryota</taxon>
        <taxon>Metazoa</taxon>
        <taxon>Spiralia</taxon>
        <taxon>Lophotrochozoa</taxon>
        <taxon>Annelida</taxon>
        <taxon>Clitellata</taxon>
        <taxon>Hirudinea</taxon>
        <taxon>Rhynchobdellida</taxon>
        <taxon>Glossiphoniidae</taxon>
        <taxon>Helobdella</taxon>
    </lineage>
</organism>
<keyword evidence="2" id="KW-0963">Cytoplasm</keyword>
<evidence type="ECO:0000313" key="5">
    <source>
        <dbReference type="EMBL" id="ESO04844.1"/>
    </source>
</evidence>